<dbReference type="EMBL" id="LNGE01000014">
    <property type="protein sequence ID" value="KYC45615.1"/>
    <property type="molecule type" value="Genomic_DNA"/>
</dbReference>
<evidence type="ECO:0000256" key="4">
    <source>
        <dbReference type="ARBA" id="ARBA00022801"/>
    </source>
</evidence>
<dbReference type="Pfam" id="PF02978">
    <property type="entry name" value="SRP_SPB"/>
    <property type="match status" value="1"/>
</dbReference>
<evidence type="ECO:0000256" key="3">
    <source>
        <dbReference type="ARBA" id="ARBA00022741"/>
    </source>
</evidence>
<dbReference type="SMART" id="SM00962">
    <property type="entry name" value="SRP54"/>
    <property type="match status" value="1"/>
</dbReference>
<dbReference type="EMBL" id="LNGF01000017">
    <property type="protein sequence ID" value="KYC47738.1"/>
    <property type="molecule type" value="Genomic_DNA"/>
</dbReference>
<comment type="subcellular location">
    <subcellularLocation>
        <location evidence="10">Cytoplasm</location>
    </subcellularLocation>
    <text evidence="10">The SRP-RNC complex is targeted to the cytoplasmic membrane.</text>
</comment>
<dbReference type="InterPro" id="IPR036891">
    <property type="entry name" value="Signal_recog_part_SRP54_M_sf"/>
</dbReference>
<dbReference type="PATRIC" id="fig|1706438.3.peg.750"/>
<dbReference type="PANTHER" id="PTHR11564:SF5">
    <property type="entry name" value="SIGNAL RECOGNITION PARTICLE SUBUNIT SRP54"/>
    <property type="match status" value="1"/>
</dbReference>
<reference evidence="15 16" key="1">
    <citation type="journal article" date="2016" name="ISME J.">
        <title>Chasing the elusive Euryarchaeota class WSA2: genomes reveal a uniquely fastidious methyl-reducing methanogen.</title>
        <authorList>
            <person name="Nobu M.K."/>
            <person name="Narihiro T."/>
            <person name="Kuroda K."/>
            <person name="Mei R."/>
            <person name="Liu W.T."/>
        </authorList>
    </citation>
    <scope>NUCLEOTIDE SEQUENCE [LARGE SCALE GENOMIC DNA]</scope>
    <source>
        <strain evidence="12">B03fssc0709_Meth_Bin005</strain>
        <strain evidence="13">B15fssc0709_Meth_Bin003</strain>
        <strain evidence="14">BMIXfssc0709_Meth_Bin006</strain>
    </source>
</reference>
<dbReference type="GO" id="GO:0005525">
    <property type="term" value="F:GTP binding"/>
    <property type="evidence" value="ECO:0007669"/>
    <property type="project" value="UniProtKB-UniRule"/>
</dbReference>
<dbReference type="GO" id="GO:0003924">
    <property type="term" value="F:GTPase activity"/>
    <property type="evidence" value="ECO:0007669"/>
    <property type="project" value="UniProtKB-UniRule"/>
</dbReference>
<dbReference type="SMART" id="SM00382">
    <property type="entry name" value="AAA"/>
    <property type="match status" value="1"/>
</dbReference>
<dbReference type="InterPro" id="IPR036225">
    <property type="entry name" value="SRP/SRP_N"/>
</dbReference>
<proteinExistence type="inferred from homology"/>
<dbReference type="InterPro" id="IPR013822">
    <property type="entry name" value="Signal_recog_particl_SRP54_hlx"/>
</dbReference>
<evidence type="ECO:0000313" key="13">
    <source>
        <dbReference type="EMBL" id="KYC47738.1"/>
    </source>
</evidence>
<dbReference type="Pfam" id="PF00448">
    <property type="entry name" value="SRP54"/>
    <property type="match status" value="1"/>
</dbReference>
<dbReference type="EMBL" id="LNJC01000012">
    <property type="protein sequence ID" value="KYC50509.1"/>
    <property type="molecule type" value="Genomic_DNA"/>
</dbReference>
<dbReference type="EC" id="3.6.5.4" evidence="10"/>
<evidence type="ECO:0000256" key="7">
    <source>
        <dbReference type="ARBA" id="ARBA00023135"/>
    </source>
</evidence>
<keyword evidence="8 10" id="KW-0687">Ribonucleoprotein</keyword>
<dbReference type="HAMAP" id="MF_00306">
    <property type="entry name" value="SRP54"/>
    <property type="match status" value="1"/>
</dbReference>
<dbReference type="InterPro" id="IPR022941">
    <property type="entry name" value="SRP54"/>
</dbReference>
<dbReference type="InterPro" id="IPR003593">
    <property type="entry name" value="AAA+_ATPase"/>
</dbReference>
<keyword evidence="6 10" id="KW-0342">GTP-binding</keyword>
<keyword evidence="4 10" id="KW-0378">Hydrolase</keyword>
<evidence type="ECO:0000313" key="17">
    <source>
        <dbReference type="Proteomes" id="UP000092403"/>
    </source>
</evidence>
<dbReference type="InterPro" id="IPR004125">
    <property type="entry name" value="Signal_recog_particle_SRP54_M"/>
</dbReference>
<sequence length="451" mass="49747">MVLDSLSGALSGALRKLTKAGVVDESLIKELVKDIQKALLLSDVNVKLVFELSKNIESRAMEEKLPKGVSRKEHIIKIVYEELSKFMGSDTKKEHLPDKKGKVVLMIGIQGSGKTTTTGKLARFYQKRGFKVGVVGADTWRPGAFEQLKQFCAENNIPVFGDPKEKDSIKLAREGVKFFKEKVSDIILVDTAGRHREEKGLIDEMKEISNTINPDEVTLVIDGTIGQQAFVQAEGFANATNVGSIIVTKLDGSAKGGGALSAAAATGAPIKFIGTGERIDSIEPFDPKRFVSRLLGLGDLETLLEKVKEASEAEDSSKLDKDKILSGKFDLFDMYSQLEMVSKMGPLKQVLSMIPGMGANLPTDMVEVGEEKLTKFRIIMDSMTMQEKKNPKIINHERIRRISRGSGTNQGDVKELLNQYSMIKKFLKGMNKRQLRGMKGKMPMMPPGFEM</sequence>
<accession>A0A150IS97</accession>
<dbReference type="GO" id="GO:0008312">
    <property type="term" value="F:7S RNA binding"/>
    <property type="evidence" value="ECO:0007669"/>
    <property type="project" value="UniProtKB-UniRule"/>
</dbReference>
<dbReference type="FunFam" id="3.40.50.300:FF:000022">
    <property type="entry name" value="Signal recognition particle 54 kDa subunit"/>
    <property type="match status" value="1"/>
</dbReference>
<comment type="function">
    <text evidence="10">Involved in targeting and insertion of nascent membrane proteins into the cytoplasmic membrane. Binds to the hydrophobic signal sequence of the ribosome-nascent chain (RNC) as it emerges from the ribosomes. The SRP-RNC complex is then targeted to the cytoplasmic membrane where it interacts with the SRP receptor FtsY.</text>
</comment>
<feature type="binding site" evidence="10">
    <location>
        <begin position="248"/>
        <end position="251"/>
    </location>
    <ligand>
        <name>GTP</name>
        <dbReference type="ChEBI" id="CHEBI:37565"/>
    </ligand>
</feature>
<dbReference type="InterPro" id="IPR027417">
    <property type="entry name" value="P-loop_NTPase"/>
</dbReference>
<accession>A0A150ILF0</accession>
<comment type="subunit">
    <text evidence="9 10">Part of the signal recognition particle protein translocation system, which is composed of SRP and FtsY. Archaeal SRP consists of a 7S RNA molecule of 300 nucleotides and two protein subunits: SRP54 and SRP19.</text>
</comment>
<evidence type="ECO:0000259" key="11">
    <source>
        <dbReference type="PROSITE" id="PS00300"/>
    </source>
</evidence>
<evidence type="ECO:0000256" key="9">
    <source>
        <dbReference type="ARBA" id="ARBA00064051"/>
    </source>
</evidence>
<accession>A0A150IZW3</accession>
<dbReference type="Pfam" id="PF02881">
    <property type="entry name" value="SRP54_N"/>
    <property type="match status" value="1"/>
</dbReference>
<evidence type="ECO:0000256" key="8">
    <source>
        <dbReference type="ARBA" id="ARBA00023274"/>
    </source>
</evidence>
<dbReference type="AlphaFoldDB" id="A0A150IZW3"/>
<dbReference type="Proteomes" id="UP000092403">
    <property type="component" value="Unassembled WGS sequence"/>
</dbReference>
<evidence type="ECO:0000313" key="14">
    <source>
        <dbReference type="EMBL" id="KYC50509.1"/>
    </source>
</evidence>
<feature type="binding site" evidence="10">
    <location>
        <begin position="108"/>
        <end position="115"/>
    </location>
    <ligand>
        <name>GTP</name>
        <dbReference type="ChEBI" id="CHEBI:37565"/>
    </ligand>
</feature>
<feature type="binding site" evidence="10">
    <location>
        <begin position="190"/>
        <end position="194"/>
    </location>
    <ligand>
        <name>GTP</name>
        <dbReference type="ChEBI" id="CHEBI:37565"/>
    </ligand>
</feature>
<dbReference type="Gene3D" id="1.20.120.140">
    <property type="entry name" value="Signal recognition particle SRP54, nucleotide-binding domain"/>
    <property type="match status" value="1"/>
</dbReference>
<evidence type="ECO:0000313" key="15">
    <source>
        <dbReference type="Proteomes" id="UP000091929"/>
    </source>
</evidence>
<name>A0A150IZW3_9EURY</name>
<dbReference type="GO" id="GO:0048500">
    <property type="term" value="C:signal recognition particle"/>
    <property type="evidence" value="ECO:0007669"/>
    <property type="project" value="UniProtKB-UniRule"/>
</dbReference>
<comment type="catalytic activity">
    <reaction evidence="10">
        <text>GTP + H2O = GDP + phosphate + H(+)</text>
        <dbReference type="Rhea" id="RHEA:19669"/>
        <dbReference type="ChEBI" id="CHEBI:15377"/>
        <dbReference type="ChEBI" id="CHEBI:15378"/>
        <dbReference type="ChEBI" id="CHEBI:37565"/>
        <dbReference type="ChEBI" id="CHEBI:43474"/>
        <dbReference type="ChEBI" id="CHEBI:58189"/>
        <dbReference type="EC" id="3.6.5.4"/>
    </reaction>
</comment>
<dbReference type="PATRIC" id="fig|1706436.3.peg.697"/>
<dbReference type="SUPFAM" id="SSF47446">
    <property type="entry name" value="Signal peptide-binding domain"/>
    <property type="match status" value="1"/>
</dbReference>
<organism evidence="14 17">
    <name type="scientific">Candidatus Methanofastidiosum methylothiophilum</name>
    <dbReference type="NCBI Taxonomy" id="1705564"/>
    <lineage>
        <taxon>Archaea</taxon>
        <taxon>Methanobacteriati</taxon>
        <taxon>Methanobacteriota</taxon>
        <taxon>Stenosarchaea group</taxon>
        <taxon>Candidatus Methanofastidiosia</taxon>
        <taxon>Candidatus Methanofastidiosales</taxon>
        <taxon>Candidatus Methanofastidiosaceae</taxon>
        <taxon>Candidatus Methanofastidiosum</taxon>
    </lineage>
</organism>
<keyword evidence="7 10" id="KW-0733">Signal recognition particle</keyword>
<evidence type="ECO:0000256" key="6">
    <source>
        <dbReference type="ARBA" id="ARBA00023134"/>
    </source>
</evidence>
<dbReference type="GO" id="GO:0006614">
    <property type="term" value="P:SRP-dependent cotranslational protein targeting to membrane"/>
    <property type="evidence" value="ECO:0007669"/>
    <property type="project" value="InterPro"/>
</dbReference>
<dbReference type="PANTHER" id="PTHR11564">
    <property type="entry name" value="SIGNAL RECOGNITION PARTICLE 54K PROTEIN SRP54"/>
    <property type="match status" value="1"/>
</dbReference>
<keyword evidence="5 10" id="KW-0694">RNA-binding</keyword>
<dbReference type="Gene3D" id="3.40.50.300">
    <property type="entry name" value="P-loop containing nucleotide triphosphate hydrolases"/>
    <property type="match status" value="1"/>
</dbReference>
<dbReference type="PATRIC" id="fig|1706437.3.peg.917"/>
<dbReference type="Gene3D" id="1.10.260.30">
    <property type="entry name" value="Signal recognition particle, SRP54 subunit, M-domain"/>
    <property type="match status" value="1"/>
</dbReference>
<evidence type="ECO:0000256" key="1">
    <source>
        <dbReference type="ARBA" id="ARBA00005450"/>
    </source>
</evidence>
<dbReference type="SUPFAM" id="SSF52540">
    <property type="entry name" value="P-loop containing nucleoside triphosphate hydrolases"/>
    <property type="match status" value="1"/>
</dbReference>
<dbReference type="SUPFAM" id="SSF47364">
    <property type="entry name" value="Domain of the SRP/SRP receptor G-proteins"/>
    <property type="match status" value="1"/>
</dbReference>
<dbReference type="CDD" id="cd17875">
    <property type="entry name" value="SRP54_G"/>
    <property type="match status" value="1"/>
</dbReference>
<gene>
    <name evidence="10" type="primary">srp54</name>
    <name evidence="12" type="ORF">APG10_00689</name>
    <name evidence="13" type="ORF">APG11_00907</name>
    <name evidence="14" type="ORF">APG12_00746</name>
</gene>
<dbReference type="InterPro" id="IPR000897">
    <property type="entry name" value="SRP54_GTPase_dom"/>
</dbReference>
<keyword evidence="3 10" id="KW-0547">Nucleotide-binding</keyword>
<dbReference type="Proteomes" id="UP000092401">
    <property type="component" value="Unassembled WGS sequence"/>
</dbReference>
<comment type="domain">
    <text evidence="10">Composed of three domains: the N-terminal N domain, which is responsible for interactions with the ribosome, the central G domain, which binds GTP, and the C-terminal M domain, which binds the RNA and the signal sequence of the RNC.</text>
</comment>
<comment type="similarity">
    <text evidence="1 10">Belongs to the GTP-binding SRP family. SRP54 subfamily.</text>
</comment>
<evidence type="ECO:0000256" key="2">
    <source>
        <dbReference type="ARBA" id="ARBA00022490"/>
    </source>
</evidence>
<evidence type="ECO:0000256" key="5">
    <source>
        <dbReference type="ARBA" id="ARBA00022884"/>
    </source>
</evidence>
<evidence type="ECO:0000256" key="10">
    <source>
        <dbReference type="HAMAP-Rule" id="MF_00306"/>
    </source>
</evidence>
<protein>
    <recommendedName>
        <fullName evidence="10">Signal recognition particle 54 kDa protein</fullName>
        <shortName evidence="10">SRP54</shortName>
        <ecNumber evidence="10">3.6.5.4</ecNumber>
    </recommendedName>
</protein>
<dbReference type="PROSITE" id="PS00300">
    <property type="entry name" value="SRP54"/>
    <property type="match status" value="1"/>
</dbReference>
<comment type="caution">
    <text evidence="14">The sequence shown here is derived from an EMBL/GenBank/DDBJ whole genome shotgun (WGS) entry which is preliminary data.</text>
</comment>
<feature type="domain" description="SRP54-type proteins GTP-binding" evidence="11">
    <location>
        <begin position="269"/>
        <end position="282"/>
    </location>
</feature>
<evidence type="ECO:0000313" key="16">
    <source>
        <dbReference type="Proteomes" id="UP000092401"/>
    </source>
</evidence>
<dbReference type="InterPro" id="IPR042101">
    <property type="entry name" value="SRP54_N_sf"/>
</dbReference>
<evidence type="ECO:0000313" key="12">
    <source>
        <dbReference type="EMBL" id="KYC45615.1"/>
    </source>
</evidence>
<dbReference type="SMART" id="SM00963">
    <property type="entry name" value="SRP54_N"/>
    <property type="match status" value="1"/>
</dbReference>
<keyword evidence="2 10" id="KW-0963">Cytoplasm</keyword>
<dbReference type="Proteomes" id="UP000091929">
    <property type="component" value="Unassembled WGS sequence"/>
</dbReference>